<evidence type="ECO:0000313" key="3">
    <source>
        <dbReference type="Proteomes" id="UP000308730"/>
    </source>
</evidence>
<feature type="compositionally biased region" description="Acidic residues" evidence="1">
    <location>
        <begin position="873"/>
        <end position="891"/>
    </location>
</feature>
<feature type="region of interest" description="Disordered" evidence="1">
    <location>
        <begin position="73"/>
        <end position="216"/>
    </location>
</feature>
<feature type="compositionally biased region" description="Basic and acidic residues" evidence="1">
    <location>
        <begin position="77"/>
        <end position="90"/>
    </location>
</feature>
<dbReference type="EMBL" id="SGPM01000328">
    <property type="protein sequence ID" value="THH26610.1"/>
    <property type="molecule type" value="Genomic_DNA"/>
</dbReference>
<protein>
    <submittedName>
        <fullName evidence="2">Uncharacterized protein</fullName>
    </submittedName>
</protein>
<reference evidence="2 3" key="1">
    <citation type="submission" date="2019-02" db="EMBL/GenBank/DDBJ databases">
        <title>Genome sequencing of the rare red list fungi Antrodiella citrinella (Flaviporus citrinellus).</title>
        <authorList>
            <person name="Buettner E."/>
            <person name="Kellner H."/>
        </authorList>
    </citation>
    <scope>NUCLEOTIDE SEQUENCE [LARGE SCALE GENOMIC DNA]</scope>
    <source>
        <strain evidence="2 3">DSM 108506</strain>
    </source>
</reference>
<feature type="compositionally biased region" description="Pro residues" evidence="1">
    <location>
        <begin position="132"/>
        <end position="156"/>
    </location>
</feature>
<feature type="compositionally biased region" description="Low complexity" evidence="1">
    <location>
        <begin position="192"/>
        <end position="207"/>
    </location>
</feature>
<evidence type="ECO:0000256" key="1">
    <source>
        <dbReference type="SAM" id="MobiDB-lite"/>
    </source>
</evidence>
<comment type="caution">
    <text evidence="2">The sequence shown here is derived from an EMBL/GenBank/DDBJ whole genome shotgun (WGS) entry which is preliminary data.</text>
</comment>
<sequence>MPKPPLPEVLEGESDNTKTIRFSDGAQLKTWIGDGAGTHYVTCDLCGLDIGLTVHAHPLFLVRHRGTKVCKARQKKNQLEEERTRAEELTRTLFPPPPATQPPSMSAAGSSTGPREEGGPSHAATSLSRPVTPSPPSRPVTPPSPLPPSDPAPSTPPLVLSHSPRLRRSNVTARTIFESLPEDGEANDDWYSASDSGASSDSNGDSSPTPRPPKCQGILVRWSAGSVWADYPYLQHEERTWPWVPIGWENENWLRLRATACKNWAEGDEDNCVSCRAVPSSRQYMNFLSRAKDGVRSHTPWAYLTGNQMKAMLGKLTTDFRQLSVKKIPRLIACRGNPTKAEVLANIAAFYDPENTRSSSESSPIQSTSGTSAQPTATQKLPGHIVMVDDVTINEKCRQHSHNVVTQVTDLASVERIAKALEDEKCCFGKDATIAAVAPYGRRVHYSPTPVLASPTCKHDTGENIAEWQAIVLEAWSESPYGEALHGPIWSLGTDGEASFRLAQCILCLAHPVDPDSVLGRALQKLDGVNTMTSRTGVVATCDPKHVIKHFATLARNPQGIAIGTTVVTCDDIYENLQTITGVTPETAMQLLDPADKQNVPKAVNLVQHMLMLEAQPLPLLPGKEHRRKQLSLFAKIVGSFTLPFIITDMSLSQQIRSLAKYAYAAAAMWIKHGTGFMTGALYADSQAIVKNIIFCILRLQEIDPELELFIMHEGTDRLEGLFSDCRTQDHNVNFDILQLTEKLSTAAIIDRIMERNPDLDRGHRRLDLKGAMGVDRVNPHSWRGDVHVGRVELAAELSAARDEANELLVSYLGADARCDFVALFAKPNHDLLRPEGEYVGVHLTEDDRRTEDPEPTIPDIEKPLEGDSDKTDEADDDLHDDLPEGMDIDDFLPDTMDAMDRGEDSDNMKQVIMVEGKKYLKASVVSSLLSSKRARKVTMRPLRVRGVTLEELHSGRNNLNSVDIAGDDHIKSGDTASTLVRVEEQLCLAIVEVVAFVKGATGASKSRLSSMSVDELEKAGSKVEPTSESVVANLKLVPAVKTCSLPYKGPQGDMQLIVNDLPAHLMVKKLTKDARVSCYLCGREETLAAMRNHVGIHILRAMRHAKEKLIMEVGAEPCGFCGRDGSCVTYFTQNGSKTSIESSCRYHHDNMSYSAAEKSTKNSPSTNVPILCPLCASADPPVGPHTSWKYNMPFHILKEHGVDQVTPELVVRMFISREEEERIGIEEEETKKFRDEFKIPGSDDVKEIRKRERAASMLSAGRRRKYVKK</sequence>
<feature type="region of interest" description="Disordered" evidence="1">
    <location>
        <begin position="844"/>
        <end position="891"/>
    </location>
</feature>
<feature type="compositionally biased region" description="Low complexity" evidence="1">
    <location>
        <begin position="356"/>
        <end position="372"/>
    </location>
</feature>
<organism evidence="2 3">
    <name type="scientific">Antrodiella citrinella</name>
    <dbReference type="NCBI Taxonomy" id="2447956"/>
    <lineage>
        <taxon>Eukaryota</taxon>
        <taxon>Fungi</taxon>
        <taxon>Dikarya</taxon>
        <taxon>Basidiomycota</taxon>
        <taxon>Agaricomycotina</taxon>
        <taxon>Agaricomycetes</taxon>
        <taxon>Polyporales</taxon>
        <taxon>Steccherinaceae</taxon>
        <taxon>Antrodiella</taxon>
    </lineage>
</organism>
<feature type="compositionally biased region" description="Basic and acidic residues" evidence="1">
    <location>
        <begin position="860"/>
        <end position="872"/>
    </location>
</feature>
<evidence type="ECO:0000313" key="2">
    <source>
        <dbReference type="EMBL" id="THH26610.1"/>
    </source>
</evidence>
<feature type="region of interest" description="Disordered" evidence="1">
    <location>
        <begin position="354"/>
        <end position="378"/>
    </location>
</feature>
<accession>A0A4S4MTE0</accession>
<gene>
    <name evidence="2" type="ORF">EUX98_g7582</name>
</gene>
<dbReference type="AlphaFoldDB" id="A0A4S4MTE0"/>
<proteinExistence type="predicted"/>
<dbReference type="Proteomes" id="UP000308730">
    <property type="component" value="Unassembled WGS sequence"/>
</dbReference>
<keyword evidence="3" id="KW-1185">Reference proteome</keyword>
<dbReference type="OrthoDB" id="2787476at2759"/>
<name>A0A4S4MTE0_9APHY</name>
<feature type="compositionally biased region" description="Basic and acidic residues" evidence="1">
    <location>
        <begin position="844"/>
        <end position="853"/>
    </location>
</feature>